<reference evidence="1" key="1">
    <citation type="submission" date="2023-05" db="EMBL/GenBank/DDBJ databases">
        <title>Nepenthes gracilis genome sequencing.</title>
        <authorList>
            <person name="Fukushima K."/>
        </authorList>
    </citation>
    <scope>NUCLEOTIDE SEQUENCE</scope>
    <source>
        <strain evidence="1">SING2019-196</strain>
    </source>
</reference>
<name>A0AAD3Y5R8_NEPGR</name>
<dbReference type="AlphaFoldDB" id="A0AAD3Y5R8"/>
<dbReference type="EMBL" id="BSYO01000034">
    <property type="protein sequence ID" value="GMH28590.1"/>
    <property type="molecule type" value="Genomic_DNA"/>
</dbReference>
<dbReference type="Proteomes" id="UP001279734">
    <property type="component" value="Unassembled WGS sequence"/>
</dbReference>
<sequence>MHSLTHPTPHAKTSIYIGKGLRHGVTRVTHRTVLDTPGRSTSLANGALACADGVPIHANGVLHCADGVLTLRSTGAALQAAH</sequence>
<keyword evidence="2" id="KW-1185">Reference proteome</keyword>
<protein>
    <submittedName>
        <fullName evidence="1">Uncharacterized protein</fullName>
    </submittedName>
</protein>
<comment type="caution">
    <text evidence="1">The sequence shown here is derived from an EMBL/GenBank/DDBJ whole genome shotgun (WGS) entry which is preliminary data.</text>
</comment>
<evidence type="ECO:0000313" key="1">
    <source>
        <dbReference type="EMBL" id="GMH28590.1"/>
    </source>
</evidence>
<gene>
    <name evidence="1" type="ORF">Nepgr_030433</name>
</gene>
<proteinExistence type="predicted"/>
<organism evidence="1 2">
    <name type="scientific">Nepenthes gracilis</name>
    <name type="common">Slender pitcher plant</name>
    <dbReference type="NCBI Taxonomy" id="150966"/>
    <lineage>
        <taxon>Eukaryota</taxon>
        <taxon>Viridiplantae</taxon>
        <taxon>Streptophyta</taxon>
        <taxon>Embryophyta</taxon>
        <taxon>Tracheophyta</taxon>
        <taxon>Spermatophyta</taxon>
        <taxon>Magnoliopsida</taxon>
        <taxon>eudicotyledons</taxon>
        <taxon>Gunneridae</taxon>
        <taxon>Pentapetalae</taxon>
        <taxon>Caryophyllales</taxon>
        <taxon>Nepenthaceae</taxon>
        <taxon>Nepenthes</taxon>
    </lineage>
</organism>
<evidence type="ECO:0000313" key="2">
    <source>
        <dbReference type="Proteomes" id="UP001279734"/>
    </source>
</evidence>
<accession>A0AAD3Y5R8</accession>